<evidence type="ECO:0000313" key="2">
    <source>
        <dbReference type="Proteomes" id="UP000543554"/>
    </source>
</evidence>
<organism evidence="1 2">
    <name type="scientific">Methylorubrum thiocyanatum</name>
    <dbReference type="NCBI Taxonomy" id="47958"/>
    <lineage>
        <taxon>Bacteria</taxon>
        <taxon>Pseudomonadati</taxon>
        <taxon>Pseudomonadota</taxon>
        <taxon>Alphaproteobacteria</taxon>
        <taxon>Hyphomicrobiales</taxon>
        <taxon>Methylobacteriaceae</taxon>
        <taxon>Methylorubrum</taxon>
    </lineage>
</organism>
<name>A0AA40S7N1_9HYPH</name>
<proteinExistence type="predicted"/>
<gene>
    <name evidence="1" type="ORF">HNR51_005157</name>
</gene>
<accession>A0AA40S7N1</accession>
<dbReference type="AlphaFoldDB" id="A0AA40S7N1"/>
<keyword evidence="2" id="KW-1185">Reference proteome</keyword>
<protein>
    <submittedName>
        <fullName evidence="1">Uncharacterized protein</fullName>
    </submittedName>
</protein>
<reference evidence="1 2" key="1">
    <citation type="submission" date="2020-08" db="EMBL/GenBank/DDBJ databases">
        <title>Genomic Encyclopedia of Type Strains, Phase IV (KMG-IV): sequencing the most valuable type-strain genomes for metagenomic binning, comparative biology and taxonomic classification.</title>
        <authorList>
            <person name="Goeker M."/>
        </authorList>
    </citation>
    <scope>NUCLEOTIDE SEQUENCE [LARGE SCALE GENOMIC DNA]</scope>
    <source>
        <strain evidence="1 2">DSM 11490</strain>
    </source>
</reference>
<comment type="caution">
    <text evidence="1">The sequence shown here is derived from an EMBL/GenBank/DDBJ whole genome shotgun (WGS) entry which is preliminary data.</text>
</comment>
<dbReference type="RefSeq" id="WP_231347164.1">
    <property type="nucleotide sequence ID" value="NZ_BPRF01000022.1"/>
</dbReference>
<dbReference type="Proteomes" id="UP000543554">
    <property type="component" value="Unassembled WGS sequence"/>
</dbReference>
<sequence length="107" mass="12280">MLHRASVSLEQLFVLPIAAVARISQTGLERMYHRLEHVYQARNKVERTCRSASRAGERVRPAVQLDVIVNNVSMDLACRACRDYKAYLERLFLQFMSLPMGKGDAER</sequence>
<dbReference type="EMBL" id="JACJIB010000013">
    <property type="protein sequence ID" value="MBA8916038.1"/>
    <property type="molecule type" value="Genomic_DNA"/>
</dbReference>
<evidence type="ECO:0000313" key="1">
    <source>
        <dbReference type="EMBL" id="MBA8916038.1"/>
    </source>
</evidence>